<dbReference type="AlphaFoldDB" id="A0A3L6Q860"/>
<keyword evidence="3" id="KW-1185">Reference proteome</keyword>
<dbReference type="Proteomes" id="UP000275267">
    <property type="component" value="Unassembled WGS sequence"/>
</dbReference>
<evidence type="ECO:0000256" key="1">
    <source>
        <dbReference type="SAM" id="MobiDB-lite"/>
    </source>
</evidence>
<proteinExistence type="predicted"/>
<evidence type="ECO:0000313" key="2">
    <source>
        <dbReference type="EMBL" id="RLM74792.1"/>
    </source>
</evidence>
<reference evidence="3" key="1">
    <citation type="journal article" date="2019" name="Nat. Commun.">
        <title>The genome of broomcorn millet.</title>
        <authorList>
            <person name="Zou C."/>
            <person name="Miki D."/>
            <person name="Li D."/>
            <person name="Tang Q."/>
            <person name="Xiao L."/>
            <person name="Rajput S."/>
            <person name="Deng P."/>
            <person name="Jia W."/>
            <person name="Huang R."/>
            <person name="Zhang M."/>
            <person name="Sun Y."/>
            <person name="Hu J."/>
            <person name="Fu X."/>
            <person name="Schnable P.S."/>
            <person name="Li F."/>
            <person name="Zhang H."/>
            <person name="Feng B."/>
            <person name="Zhu X."/>
            <person name="Liu R."/>
            <person name="Schnable J.C."/>
            <person name="Zhu J.-K."/>
            <person name="Zhang H."/>
        </authorList>
    </citation>
    <scope>NUCLEOTIDE SEQUENCE [LARGE SCALE GENOMIC DNA]</scope>
</reference>
<sequence>MKEYLEFPEGTSEAQMNHVSGAALKSVAKLHRHFKSNLGWKEGYGKDNEGLWKKKKRTSMDPDRLKKEIMDEIFGKLKAAGIGIDAALGASIGKSNCASKEVEQPLIAPVGQHSPPSPSGRSMPSPNRLLGPSHDELDTFDQLKGPTAYSLVTGSFATLLMELA</sequence>
<dbReference type="EMBL" id="PQIB02000013">
    <property type="protein sequence ID" value="RLM74792.1"/>
    <property type="molecule type" value="Genomic_DNA"/>
</dbReference>
<accession>A0A3L6Q860</accession>
<evidence type="ECO:0000313" key="3">
    <source>
        <dbReference type="Proteomes" id="UP000275267"/>
    </source>
</evidence>
<comment type="caution">
    <text evidence="2">The sequence shown here is derived from an EMBL/GenBank/DDBJ whole genome shotgun (WGS) entry which is preliminary data.</text>
</comment>
<name>A0A3L6Q860_PANMI</name>
<gene>
    <name evidence="2" type="ORF">C2845_PM15G02100</name>
</gene>
<protein>
    <submittedName>
        <fullName evidence="2">Uncharacterized protein</fullName>
    </submittedName>
</protein>
<organism evidence="2 3">
    <name type="scientific">Panicum miliaceum</name>
    <name type="common">Proso millet</name>
    <name type="synonym">Broomcorn millet</name>
    <dbReference type="NCBI Taxonomy" id="4540"/>
    <lineage>
        <taxon>Eukaryota</taxon>
        <taxon>Viridiplantae</taxon>
        <taxon>Streptophyta</taxon>
        <taxon>Embryophyta</taxon>
        <taxon>Tracheophyta</taxon>
        <taxon>Spermatophyta</taxon>
        <taxon>Magnoliopsida</taxon>
        <taxon>Liliopsida</taxon>
        <taxon>Poales</taxon>
        <taxon>Poaceae</taxon>
        <taxon>PACMAD clade</taxon>
        <taxon>Panicoideae</taxon>
        <taxon>Panicodae</taxon>
        <taxon>Paniceae</taxon>
        <taxon>Panicinae</taxon>
        <taxon>Panicum</taxon>
        <taxon>Panicum sect. Panicum</taxon>
    </lineage>
</organism>
<feature type="region of interest" description="Disordered" evidence="1">
    <location>
        <begin position="108"/>
        <end position="135"/>
    </location>
</feature>